<proteinExistence type="predicted"/>
<gene>
    <name evidence="1" type="ORF">FHS24_001699</name>
</gene>
<sequence>MGMWIAIAIVLFVLGSMMALKPSGIDQRLDKLRMTARRLQLNPKLVTCPDWVKGKDNEYGRGMLGQYCLVLDDMQLPHTRYQVIDGQWRPDSSFVDTSTEDTKLTIPSAIRSSQNNTKTDVKKTNFSLDKMPLDLPVSIEPFVKGLLTKANSIVIYWEDIAYVRPSTNPAYQQKLIEADLLALKENLERWALQMQKQL</sequence>
<accession>A0A839TCJ2</accession>
<dbReference type="Proteomes" id="UP000588111">
    <property type="component" value="Unassembled WGS sequence"/>
</dbReference>
<name>A0A839TCJ2_9GAMM</name>
<dbReference type="AlphaFoldDB" id="A0A839TCJ2"/>
<reference evidence="1 2" key="1">
    <citation type="submission" date="2020-08" db="EMBL/GenBank/DDBJ databases">
        <title>Genomic Encyclopedia of Type Strains, Phase III (KMG-III): the genomes of soil and plant-associated and newly described type strains.</title>
        <authorList>
            <person name="Whitman W."/>
        </authorList>
    </citation>
    <scope>NUCLEOTIDE SEQUENCE [LARGE SCALE GENOMIC DNA]</scope>
    <source>
        <strain evidence="1 2">CECT 5885</strain>
    </source>
</reference>
<organism evidence="1 2">
    <name type="scientific">Psychrobacter luti</name>
    <dbReference type="NCBI Taxonomy" id="198481"/>
    <lineage>
        <taxon>Bacteria</taxon>
        <taxon>Pseudomonadati</taxon>
        <taxon>Pseudomonadota</taxon>
        <taxon>Gammaproteobacteria</taxon>
        <taxon>Moraxellales</taxon>
        <taxon>Moraxellaceae</taxon>
        <taxon>Psychrobacter</taxon>
    </lineage>
</organism>
<dbReference type="RefSeq" id="WP_183620598.1">
    <property type="nucleotide sequence ID" value="NZ_CAJHAH010000003.1"/>
</dbReference>
<comment type="caution">
    <text evidence="1">The sequence shown here is derived from an EMBL/GenBank/DDBJ whole genome shotgun (WGS) entry which is preliminary data.</text>
</comment>
<dbReference type="EMBL" id="JACHXL010000003">
    <property type="protein sequence ID" value="MBB3107182.1"/>
    <property type="molecule type" value="Genomic_DNA"/>
</dbReference>
<protein>
    <submittedName>
        <fullName evidence="1">Uncharacterized protein</fullName>
    </submittedName>
</protein>
<keyword evidence="2" id="KW-1185">Reference proteome</keyword>
<evidence type="ECO:0000313" key="1">
    <source>
        <dbReference type="EMBL" id="MBB3107182.1"/>
    </source>
</evidence>
<evidence type="ECO:0000313" key="2">
    <source>
        <dbReference type="Proteomes" id="UP000588111"/>
    </source>
</evidence>